<reference evidence="1" key="1">
    <citation type="submission" date="2020-08" db="EMBL/GenBank/DDBJ databases">
        <title>Multicomponent nature underlies the extraordinary mechanical properties of spider dragline silk.</title>
        <authorList>
            <person name="Kono N."/>
            <person name="Nakamura H."/>
            <person name="Mori M."/>
            <person name="Yoshida Y."/>
            <person name="Ohtoshi R."/>
            <person name="Malay A.D."/>
            <person name="Moran D.A.P."/>
            <person name="Tomita M."/>
            <person name="Numata K."/>
            <person name="Arakawa K."/>
        </authorList>
    </citation>
    <scope>NUCLEOTIDE SEQUENCE</scope>
</reference>
<sequence>MSIRLPKKPRSMWNPLNWISHEEINASLITRITVQSQMIQFCFKISSDQCKFPHSSTTSLFQYEVFSNTTTV</sequence>
<dbReference type="Proteomes" id="UP000887013">
    <property type="component" value="Unassembled WGS sequence"/>
</dbReference>
<protein>
    <submittedName>
        <fullName evidence="1">Uncharacterized protein</fullName>
    </submittedName>
</protein>
<evidence type="ECO:0000313" key="1">
    <source>
        <dbReference type="EMBL" id="GFU13795.1"/>
    </source>
</evidence>
<proteinExistence type="predicted"/>
<comment type="caution">
    <text evidence="1">The sequence shown here is derived from an EMBL/GenBank/DDBJ whole genome shotgun (WGS) entry which is preliminary data.</text>
</comment>
<name>A0A8X6UIM3_NEPPI</name>
<evidence type="ECO:0000313" key="2">
    <source>
        <dbReference type="Proteomes" id="UP000887013"/>
    </source>
</evidence>
<organism evidence="1 2">
    <name type="scientific">Nephila pilipes</name>
    <name type="common">Giant wood spider</name>
    <name type="synonym">Nephila maculata</name>
    <dbReference type="NCBI Taxonomy" id="299642"/>
    <lineage>
        <taxon>Eukaryota</taxon>
        <taxon>Metazoa</taxon>
        <taxon>Ecdysozoa</taxon>
        <taxon>Arthropoda</taxon>
        <taxon>Chelicerata</taxon>
        <taxon>Arachnida</taxon>
        <taxon>Araneae</taxon>
        <taxon>Araneomorphae</taxon>
        <taxon>Entelegynae</taxon>
        <taxon>Araneoidea</taxon>
        <taxon>Nephilidae</taxon>
        <taxon>Nephila</taxon>
    </lineage>
</organism>
<keyword evidence="2" id="KW-1185">Reference proteome</keyword>
<gene>
    <name evidence="1" type="ORF">NPIL_330271</name>
</gene>
<dbReference type="AlphaFoldDB" id="A0A8X6UIM3"/>
<dbReference type="EMBL" id="BMAW01029797">
    <property type="protein sequence ID" value="GFU13795.1"/>
    <property type="molecule type" value="Genomic_DNA"/>
</dbReference>
<accession>A0A8X6UIM3</accession>